<dbReference type="InterPro" id="IPR022301">
    <property type="entry name" value="Integral_membrane_YjbE"/>
</dbReference>
<comment type="similarity">
    <text evidence="2">Belongs to the TerC family.</text>
</comment>
<feature type="transmembrane region" description="Helical" evidence="6">
    <location>
        <begin position="45"/>
        <end position="64"/>
    </location>
</feature>
<comment type="subcellular location">
    <subcellularLocation>
        <location evidence="1">Membrane</location>
        <topology evidence="1">Multi-pass membrane protein</topology>
    </subcellularLocation>
</comment>
<gene>
    <name evidence="7" type="ORF">G9U52_15735</name>
</gene>
<evidence type="ECO:0000256" key="4">
    <source>
        <dbReference type="ARBA" id="ARBA00022989"/>
    </source>
</evidence>
<keyword evidence="8" id="KW-1185">Reference proteome</keyword>
<name>A0ABX0J4T1_9BACL</name>
<dbReference type="EMBL" id="JAAOIW010000005">
    <property type="protein sequence ID" value="NHN31289.1"/>
    <property type="molecule type" value="Genomic_DNA"/>
</dbReference>
<feature type="transmembrane region" description="Helical" evidence="6">
    <location>
        <begin position="102"/>
        <end position="127"/>
    </location>
</feature>
<feature type="transmembrane region" description="Helical" evidence="6">
    <location>
        <begin position="133"/>
        <end position="154"/>
    </location>
</feature>
<evidence type="ECO:0000313" key="8">
    <source>
        <dbReference type="Proteomes" id="UP001165962"/>
    </source>
</evidence>
<evidence type="ECO:0000256" key="6">
    <source>
        <dbReference type="SAM" id="Phobius"/>
    </source>
</evidence>
<evidence type="ECO:0000256" key="3">
    <source>
        <dbReference type="ARBA" id="ARBA00022692"/>
    </source>
</evidence>
<accession>A0ABX0J4T1</accession>
<evidence type="ECO:0000256" key="5">
    <source>
        <dbReference type="ARBA" id="ARBA00023136"/>
    </source>
</evidence>
<evidence type="ECO:0000256" key="2">
    <source>
        <dbReference type="ARBA" id="ARBA00007511"/>
    </source>
</evidence>
<feature type="transmembrane region" description="Helical" evidence="6">
    <location>
        <begin position="161"/>
        <end position="180"/>
    </location>
</feature>
<dbReference type="PANTHER" id="PTHR30238">
    <property type="entry name" value="MEMBRANE BOUND PREDICTED REDOX MODULATOR"/>
    <property type="match status" value="1"/>
</dbReference>
<dbReference type="RefSeq" id="WP_166151164.1">
    <property type="nucleotide sequence ID" value="NZ_JAAOIW010000005.1"/>
</dbReference>
<organism evidence="7 8">
    <name type="scientific">Paenibacillus agricola</name>
    <dbReference type="NCBI Taxonomy" id="2716264"/>
    <lineage>
        <taxon>Bacteria</taxon>
        <taxon>Bacillati</taxon>
        <taxon>Bacillota</taxon>
        <taxon>Bacilli</taxon>
        <taxon>Bacillales</taxon>
        <taxon>Paenibacillaceae</taxon>
        <taxon>Paenibacillus</taxon>
    </lineage>
</organism>
<evidence type="ECO:0000256" key="1">
    <source>
        <dbReference type="ARBA" id="ARBA00004141"/>
    </source>
</evidence>
<comment type="caution">
    <text evidence="7">The sequence shown here is derived from an EMBL/GenBank/DDBJ whole genome shotgun (WGS) entry which is preliminary data.</text>
</comment>
<reference evidence="7" key="1">
    <citation type="submission" date="2020-03" db="EMBL/GenBank/DDBJ databases">
        <title>Draft sequencing of Paenibacilllus sp. S3N08.</title>
        <authorList>
            <person name="Kim D.-U."/>
        </authorList>
    </citation>
    <scope>NUCLEOTIDE SEQUENCE</scope>
    <source>
        <strain evidence="7">S3N08</strain>
    </source>
</reference>
<sequence>MEWLDGAFFMTLLSIIMIDLVLAGDNAIVIGMAARNLPKEHQRKAILWGTAGAIGIRVVATWLVVWLLEIPALLLVGGLILIWIAYKLLADKKDHTIQAKNQLWPAIQTIVIADAVMGFDNVIAVAGASHGNFVLVMLGLIISIPIVVWGSTIFIKAMEKFPWILYIGSGVLAFTAGKMLTDDPLVSGWFADNSIIKWTLLVLVTGGVILAGYLKKMQASLVSISAQGHLAMSMEVAKEAGITLDDSFIATHDKSGQLVLIKMDSYKGVLDKTAKPL</sequence>
<evidence type="ECO:0000313" key="7">
    <source>
        <dbReference type="EMBL" id="NHN31289.1"/>
    </source>
</evidence>
<keyword evidence="3 6" id="KW-0812">Transmembrane</keyword>
<dbReference type="NCBIfam" id="TIGR03717">
    <property type="entry name" value="R_switched_YjbE"/>
    <property type="match status" value="1"/>
</dbReference>
<keyword evidence="4 6" id="KW-1133">Transmembrane helix</keyword>
<feature type="transmembrane region" description="Helical" evidence="6">
    <location>
        <begin position="195"/>
        <end position="214"/>
    </location>
</feature>
<dbReference type="Proteomes" id="UP001165962">
    <property type="component" value="Unassembled WGS sequence"/>
</dbReference>
<keyword evidence="5 6" id="KW-0472">Membrane</keyword>
<dbReference type="InterPro" id="IPR005496">
    <property type="entry name" value="Integral_membrane_TerC"/>
</dbReference>
<feature type="transmembrane region" description="Helical" evidence="6">
    <location>
        <begin position="70"/>
        <end position="90"/>
    </location>
</feature>
<proteinExistence type="inferred from homology"/>
<protein>
    <submittedName>
        <fullName evidence="7">TerC family protein</fullName>
    </submittedName>
</protein>
<dbReference type="Pfam" id="PF03741">
    <property type="entry name" value="TerC"/>
    <property type="match status" value="1"/>
</dbReference>
<feature type="transmembrane region" description="Helical" evidence="6">
    <location>
        <begin position="6"/>
        <end position="33"/>
    </location>
</feature>
<dbReference type="PANTHER" id="PTHR30238:SF4">
    <property type="entry name" value="SLL1022 PROTEIN"/>
    <property type="match status" value="1"/>
</dbReference>